<protein>
    <submittedName>
        <fullName evidence="1">Uncharacterized protein</fullName>
    </submittedName>
</protein>
<gene>
    <name evidence="1" type="ORF">JR064_11395</name>
</gene>
<keyword evidence="2" id="KW-1185">Reference proteome</keyword>
<reference evidence="1 2" key="1">
    <citation type="submission" date="2021-02" db="EMBL/GenBank/DDBJ databases">
        <title>Taxonomically Unique Crown Gall-Associated Xanthomonas Stains Have Deficiency in Virulence Repertories.</title>
        <authorList>
            <person name="Mafakheri H."/>
            <person name="Taghavi S.M."/>
            <person name="Dimkic I."/>
            <person name="Nemanja K."/>
            <person name="Osdaghi E."/>
        </authorList>
    </citation>
    <scope>NUCLEOTIDE SEQUENCE [LARGE SCALE GENOMIC DNA]</scope>
    <source>
        <strain evidence="1 2">FX4</strain>
    </source>
</reference>
<accession>A0ABS3B2F0</accession>
<dbReference type="Proteomes" id="UP000695802">
    <property type="component" value="Unassembled WGS sequence"/>
</dbReference>
<proteinExistence type="predicted"/>
<evidence type="ECO:0000313" key="1">
    <source>
        <dbReference type="EMBL" id="MBN6102773.1"/>
    </source>
</evidence>
<name>A0ABS3B2F0_9XANT</name>
<sequence length="188" mass="20871">MHLRNIVLVLVIVAAAAVQGCVALDLLPPNPVSKAIERSDDAGRLRETMRQAGLDDAVTRVRRMEHACKPPDELMQRDYAYFYVAEVAKIPAAFWAGKAAQRHWQRGPAHGAVQKDALRTAIGFNDSPDCPWLPTQADMDSPRFMLAFLRIASSDGGTEDPSWHEVDEVSMLAYDTRTSKLYYLSASL</sequence>
<comment type="caution">
    <text evidence="1">The sequence shown here is derived from an EMBL/GenBank/DDBJ whole genome shotgun (WGS) entry which is preliminary data.</text>
</comment>
<dbReference type="RefSeq" id="WP_206229794.1">
    <property type="nucleotide sequence ID" value="NZ_JAFIWB010000010.1"/>
</dbReference>
<dbReference type="EMBL" id="JAFIWB010000010">
    <property type="protein sequence ID" value="MBN6102773.1"/>
    <property type="molecule type" value="Genomic_DNA"/>
</dbReference>
<organism evidence="1 2">
    <name type="scientific">Xanthomonas bonasiae</name>
    <dbReference type="NCBI Taxonomy" id="2810351"/>
    <lineage>
        <taxon>Bacteria</taxon>
        <taxon>Pseudomonadati</taxon>
        <taxon>Pseudomonadota</taxon>
        <taxon>Gammaproteobacteria</taxon>
        <taxon>Lysobacterales</taxon>
        <taxon>Lysobacteraceae</taxon>
        <taxon>Xanthomonas</taxon>
    </lineage>
</organism>
<dbReference type="PROSITE" id="PS51257">
    <property type="entry name" value="PROKAR_LIPOPROTEIN"/>
    <property type="match status" value="1"/>
</dbReference>
<evidence type="ECO:0000313" key="2">
    <source>
        <dbReference type="Proteomes" id="UP000695802"/>
    </source>
</evidence>